<dbReference type="PANTHER" id="PTHR11707">
    <property type="entry name" value="L-ASPARAGINASE"/>
    <property type="match status" value="1"/>
</dbReference>
<comment type="similarity">
    <text evidence="1">Belongs to the asparaginase 1 family.</text>
</comment>
<evidence type="ECO:0000259" key="5">
    <source>
        <dbReference type="Pfam" id="PF00710"/>
    </source>
</evidence>
<dbReference type="SMART" id="SM00870">
    <property type="entry name" value="Asparaginase"/>
    <property type="match status" value="1"/>
</dbReference>
<dbReference type="PANTHER" id="PTHR11707:SF28">
    <property type="entry name" value="60 KDA LYSOPHOSPHOLIPASE"/>
    <property type="match status" value="1"/>
</dbReference>
<evidence type="ECO:0000313" key="8">
    <source>
        <dbReference type="Proteomes" id="UP000193587"/>
    </source>
</evidence>
<dbReference type="PIRSF" id="PIRSF500176">
    <property type="entry name" value="L_ASNase"/>
    <property type="match status" value="1"/>
</dbReference>
<accession>A0A1X4GJE3</accession>
<dbReference type="Pfam" id="PF17763">
    <property type="entry name" value="Asparaginase_C"/>
    <property type="match status" value="1"/>
</dbReference>
<dbReference type="RefSeq" id="WP_049930413.1">
    <property type="nucleotide sequence ID" value="NZ_ATXS01000002.1"/>
</dbReference>
<dbReference type="InterPro" id="IPR040919">
    <property type="entry name" value="Asparaginase_C"/>
</dbReference>
<sequence length="373" mass="37196">MTETDHRDRRGDSNGRRGSTGSDRERPAARTDGGRPGVAVVACGGTIASEPGEDGAAPEKTGDDLVAAVPAVSDHARVTAREVCSRPGFDVRWRDVLATAAAAREAVGEGPDRTGVSADEAADGVVVTHGTDTLADTAFALDLLTDLDAPVVVTGAQRRLDEPSSDVPANLALAVRAAADSRFSRGVHVAFDDELHAARDVVKGHSNALSTMTSPGAGPVATFTRAASRVVRTPERGVSVDPLADAVEGAEGVPEVPVIHSGTGVGAGALERALDAGVGGIVVEGTGLGNVTGALGEAIGEAVESVPVVVAGRPPAGPTEPVYGTAGGAVTLADHGVTFAGDLPAPKARVALALGLAADLDAEGVEALFAPPA</sequence>
<dbReference type="InterPro" id="IPR004550">
    <property type="entry name" value="AsnASE_II"/>
</dbReference>
<dbReference type="EMBL" id="NEDJ01000054">
    <property type="protein sequence ID" value="OSO97223.1"/>
    <property type="molecule type" value="Genomic_DNA"/>
</dbReference>
<gene>
    <name evidence="7" type="ORF">B9H04_13270</name>
</gene>
<evidence type="ECO:0000313" key="7">
    <source>
        <dbReference type="EMBL" id="OSO97223.1"/>
    </source>
</evidence>
<evidence type="ECO:0000256" key="4">
    <source>
        <dbReference type="SAM" id="MobiDB-lite"/>
    </source>
</evidence>
<reference evidence="7 8" key="1">
    <citation type="submission" date="2017-04" db="EMBL/GenBank/DDBJ databases">
        <title>MLSA of the genus Halorubrum.</title>
        <authorList>
            <person name="De La Haba R."/>
            <person name="Sanchez-Porro C."/>
            <person name="Infante-Dominguez C."/>
            <person name="Ventosa A."/>
        </authorList>
    </citation>
    <scope>NUCLEOTIDE SEQUENCE [LARGE SCALE GENOMIC DNA]</scope>
    <source>
        <strain evidence="7 8">DSM 17463</strain>
    </source>
</reference>
<dbReference type="InterPro" id="IPR036152">
    <property type="entry name" value="Asp/glu_Ase-like_sf"/>
</dbReference>
<dbReference type="AlphaFoldDB" id="A0A1X4GJE3"/>
<dbReference type="GO" id="GO:0006528">
    <property type="term" value="P:asparagine metabolic process"/>
    <property type="evidence" value="ECO:0007669"/>
    <property type="project" value="InterPro"/>
</dbReference>
<feature type="compositionally biased region" description="Basic and acidic residues" evidence="4">
    <location>
        <begin position="1"/>
        <end position="15"/>
    </location>
</feature>
<dbReference type="eggNOG" id="arCOG01924">
    <property type="taxonomic scope" value="Archaea"/>
</dbReference>
<proteinExistence type="inferred from homology"/>
<organism evidence="7 8">
    <name type="scientific">Halorubrum ezzemoulense DSM 17463</name>
    <dbReference type="NCBI Taxonomy" id="1121945"/>
    <lineage>
        <taxon>Archaea</taxon>
        <taxon>Methanobacteriati</taxon>
        <taxon>Methanobacteriota</taxon>
        <taxon>Stenosarchaea group</taxon>
        <taxon>Halobacteria</taxon>
        <taxon>Halobacteriales</taxon>
        <taxon>Haloferacaceae</taxon>
        <taxon>Halorubrum</taxon>
    </lineage>
</organism>
<dbReference type="InterPro" id="IPR027473">
    <property type="entry name" value="L-asparaginase_C"/>
</dbReference>
<feature type="active site" evidence="3">
    <location>
        <position position="131"/>
    </location>
</feature>
<evidence type="ECO:0000256" key="3">
    <source>
        <dbReference type="PROSITE-ProRule" id="PRU10100"/>
    </source>
</evidence>
<dbReference type="SFLD" id="SFLDS00057">
    <property type="entry name" value="Glutaminase/Asparaginase"/>
    <property type="match status" value="1"/>
</dbReference>
<dbReference type="PIRSF" id="PIRSF001220">
    <property type="entry name" value="L-ASNase_gatD"/>
    <property type="match status" value="1"/>
</dbReference>
<dbReference type="Pfam" id="PF00710">
    <property type="entry name" value="Asparaginase"/>
    <property type="match status" value="1"/>
</dbReference>
<dbReference type="InterPro" id="IPR027475">
    <property type="entry name" value="Asparaginase/glutaminase_AS2"/>
</dbReference>
<evidence type="ECO:0000256" key="1">
    <source>
        <dbReference type="ARBA" id="ARBA00010518"/>
    </source>
</evidence>
<dbReference type="Gene3D" id="3.40.50.1170">
    <property type="entry name" value="L-asparaginase, N-terminal domain"/>
    <property type="match status" value="1"/>
</dbReference>
<protein>
    <submittedName>
        <fullName evidence="7">L-asparaginase</fullName>
    </submittedName>
</protein>
<dbReference type="PROSITE" id="PS00917">
    <property type="entry name" value="ASN_GLN_ASE_2"/>
    <property type="match status" value="1"/>
</dbReference>
<name>A0A1X4GJE3_HALEZ</name>
<dbReference type="Gene3D" id="3.40.50.40">
    <property type="match status" value="1"/>
</dbReference>
<feature type="domain" description="L-asparaginase N-terminal" evidence="5">
    <location>
        <begin position="38"/>
        <end position="233"/>
    </location>
</feature>
<feature type="domain" description="Asparaginase/glutaminase C-terminal" evidence="6">
    <location>
        <begin position="256"/>
        <end position="369"/>
    </location>
</feature>
<dbReference type="InterPro" id="IPR037152">
    <property type="entry name" value="L-asparaginase_N_sf"/>
</dbReference>
<dbReference type="Proteomes" id="UP000193587">
    <property type="component" value="Unassembled WGS sequence"/>
</dbReference>
<feature type="region of interest" description="Disordered" evidence="4">
    <location>
        <begin position="1"/>
        <end position="61"/>
    </location>
</feature>
<keyword evidence="2" id="KW-0378">Hydrolase</keyword>
<dbReference type="SUPFAM" id="SSF53774">
    <property type="entry name" value="Glutaminase/Asparaginase"/>
    <property type="match status" value="1"/>
</dbReference>
<dbReference type="InterPro" id="IPR006034">
    <property type="entry name" value="Asparaginase/glutaminase-like"/>
</dbReference>
<evidence type="ECO:0000259" key="6">
    <source>
        <dbReference type="Pfam" id="PF17763"/>
    </source>
</evidence>
<dbReference type="InterPro" id="IPR027474">
    <property type="entry name" value="L-asparaginase_N"/>
</dbReference>
<dbReference type="GO" id="GO:0004067">
    <property type="term" value="F:asparaginase activity"/>
    <property type="evidence" value="ECO:0007669"/>
    <property type="project" value="UniProtKB-UniRule"/>
</dbReference>
<dbReference type="STRING" id="1121945.GCA_000421805_00923"/>
<dbReference type="PRINTS" id="PR00139">
    <property type="entry name" value="ASNGLNASE"/>
</dbReference>
<dbReference type="CDD" id="cd08964">
    <property type="entry name" value="L-asparaginase_II"/>
    <property type="match status" value="1"/>
</dbReference>
<evidence type="ECO:0000256" key="2">
    <source>
        <dbReference type="ARBA" id="ARBA00022801"/>
    </source>
</evidence>
<dbReference type="PROSITE" id="PS51732">
    <property type="entry name" value="ASN_GLN_ASE_3"/>
    <property type="match status" value="1"/>
</dbReference>
<feature type="compositionally biased region" description="Basic and acidic residues" evidence="4">
    <location>
        <begin position="22"/>
        <end position="33"/>
    </location>
</feature>
<comment type="caution">
    <text evidence="7">The sequence shown here is derived from an EMBL/GenBank/DDBJ whole genome shotgun (WGS) entry which is preliminary data.</text>
</comment>